<dbReference type="AlphaFoldDB" id="A0A419X7K1"/>
<proteinExistence type="predicted"/>
<evidence type="ECO:0000256" key="1">
    <source>
        <dbReference type="SAM" id="SignalP"/>
    </source>
</evidence>
<accession>A0A419X7K1</accession>
<dbReference type="OrthoDB" id="9813910at2"/>
<evidence type="ECO:0000313" key="4">
    <source>
        <dbReference type="Proteomes" id="UP000284531"/>
    </source>
</evidence>
<keyword evidence="1" id="KW-0732">Signal</keyword>
<feature type="chain" id="PRO_5019211770" description="DUF5683 domain-containing protein" evidence="1">
    <location>
        <begin position="28"/>
        <end position="221"/>
    </location>
</feature>
<reference evidence="3 4" key="1">
    <citation type="submission" date="2018-09" db="EMBL/GenBank/DDBJ databases">
        <title>Genomic Encyclopedia of Archaeal and Bacterial Type Strains, Phase II (KMG-II): from individual species to whole genera.</title>
        <authorList>
            <person name="Goeker M."/>
        </authorList>
    </citation>
    <scope>NUCLEOTIDE SEQUENCE [LARGE SCALE GENOMIC DNA]</scope>
    <source>
        <strain evidence="3 4">DSM 21950</strain>
    </source>
</reference>
<comment type="caution">
    <text evidence="3">The sequence shown here is derived from an EMBL/GenBank/DDBJ whole genome shotgun (WGS) entry which is preliminary data.</text>
</comment>
<evidence type="ECO:0000313" key="3">
    <source>
        <dbReference type="EMBL" id="RKE03589.1"/>
    </source>
</evidence>
<name>A0A419X7K1_9BACT</name>
<sequence length="221" mass="25175">MNNLRPLLSTVAVLLVFILAGNTQVQAQKFTADTVQVESSVKIHSPHKATMYSVILPGLGQAYNKKYWKIPILYAGIGATIYAINWNTKNFNKYKDGFRDFSLYYDYKYQSPDLETPIPEPDSKSYEGLYTDGFDFENSSASFDNWFKTQLQNNKDSYKHDRDLSYIILAGVYVFNIIDAAVDAHLMNFNVNEELTIRVEPAVSYSAFTGNTLGFRCQITF</sequence>
<dbReference type="Pfam" id="PF18935">
    <property type="entry name" value="DUF5683"/>
    <property type="match status" value="1"/>
</dbReference>
<dbReference type="RefSeq" id="WP_147375878.1">
    <property type="nucleotide sequence ID" value="NZ_RAPQ01000008.1"/>
</dbReference>
<dbReference type="InterPro" id="IPR043738">
    <property type="entry name" value="DUF5683"/>
</dbReference>
<protein>
    <recommendedName>
        <fullName evidence="2">DUF5683 domain-containing protein</fullName>
    </recommendedName>
</protein>
<dbReference type="Proteomes" id="UP000284531">
    <property type="component" value="Unassembled WGS sequence"/>
</dbReference>
<keyword evidence="4" id="KW-1185">Reference proteome</keyword>
<evidence type="ECO:0000259" key="2">
    <source>
        <dbReference type="Pfam" id="PF18935"/>
    </source>
</evidence>
<gene>
    <name evidence="3" type="ORF">BXY64_0595</name>
</gene>
<feature type="signal peptide" evidence="1">
    <location>
        <begin position="1"/>
        <end position="27"/>
    </location>
</feature>
<dbReference type="EMBL" id="RAPQ01000008">
    <property type="protein sequence ID" value="RKE03589.1"/>
    <property type="molecule type" value="Genomic_DNA"/>
</dbReference>
<feature type="domain" description="DUF5683" evidence="2">
    <location>
        <begin position="43"/>
        <end position="221"/>
    </location>
</feature>
<organism evidence="3 4">
    <name type="scientific">Marinifilum flexuosum</name>
    <dbReference type="NCBI Taxonomy" id="1117708"/>
    <lineage>
        <taxon>Bacteria</taxon>
        <taxon>Pseudomonadati</taxon>
        <taxon>Bacteroidota</taxon>
        <taxon>Bacteroidia</taxon>
        <taxon>Marinilabiliales</taxon>
        <taxon>Marinifilaceae</taxon>
    </lineage>
</organism>